<keyword evidence="2" id="KW-1185">Reference proteome</keyword>
<reference evidence="1 2" key="1">
    <citation type="submission" date="2019-05" db="EMBL/GenBank/DDBJ databases">
        <title>Comparative genomics and metabolomics analyses of clavulanic acid producing Streptomyces species provides insight into specialized metabolism and evolution of beta-lactam biosynthetic gene clusters.</title>
        <authorList>
            <person name="Moore M.A."/>
            <person name="Cruz-Morales P."/>
            <person name="Barona Gomez F."/>
            <person name="Kapil T."/>
        </authorList>
    </citation>
    <scope>NUCLEOTIDE SEQUENCE [LARGE SCALE GENOMIC DNA]</scope>
    <source>
        <strain evidence="1 2">NRRL 5741</strain>
    </source>
</reference>
<evidence type="ECO:0000313" key="2">
    <source>
        <dbReference type="Proteomes" id="UP000419138"/>
    </source>
</evidence>
<protein>
    <submittedName>
        <fullName evidence="1">Uncharacterized protein</fullName>
    </submittedName>
</protein>
<proteinExistence type="predicted"/>
<sequence length="103" mass="11740">MSTEEIPLDGARAMAFHAAFEKRDHYIHSEQIHRLVDGEARVPLPGCPECDAPAEQVGWSVFDEPMAIRVDVYPCRHQFHVDRPAGEIRRSGDGWVTVEEWMP</sequence>
<organism evidence="1 2">
    <name type="scientific">Streptomyces jumonjinensis</name>
    <dbReference type="NCBI Taxonomy" id="1945"/>
    <lineage>
        <taxon>Bacteria</taxon>
        <taxon>Bacillati</taxon>
        <taxon>Actinomycetota</taxon>
        <taxon>Actinomycetes</taxon>
        <taxon>Kitasatosporales</taxon>
        <taxon>Streptomycetaceae</taxon>
        <taxon>Streptomyces</taxon>
    </lineage>
</organism>
<dbReference type="Proteomes" id="UP000419138">
    <property type="component" value="Unassembled WGS sequence"/>
</dbReference>
<dbReference type="EMBL" id="VCLA01000164">
    <property type="protein sequence ID" value="MQT03145.1"/>
    <property type="molecule type" value="Genomic_DNA"/>
</dbReference>
<dbReference type="RefSeq" id="WP_153524704.1">
    <property type="nucleotide sequence ID" value="NZ_JBEPDZ010000017.1"/>
</dbReference>
<name>A0A646KLQ4_STRJU</name>
<accession>A0A646KLQ4</accession>
<gene>
    <name evidence="1" type="ORF">FF041_24030</name>
</gene>
<evidence type="ECO:0000313" key="1">
    <source>
        <dbReference type="EMBL" id="MQT03145.1"/>
    </source>
</evidence>
<comment type="caution">
    <text evidence="1">The sequence shown here is derived from an EMBL/GenBank/DDBJ whole genome shotgun (WGS) entry which is preliminary data.</text>
</comment>
<dbReference type="AlphaFoldDB" id="A0A646KLQ4"/>